<dbReference type="PATRIC" id="fig|1423812.3.peg.1253"/>
<keyword evidence="2" id="KW-1185">Reference proteome</keyword>
<gene>
    <name evidence="1" type="ORF">FD20_GL001173</name>
</gene>
<evidence type="ECO:0000313" key="1">
    <source>
        <dbReference type="EMBL" id="KRL36630.1"/>
    </source>
</evidence>
<sequence>MKFDGEKWVGTSKEDWIDNQMQLDNITDQQKFNANILLQLAALRSKNGSN</sequence>
<dbReference type="STRING" id="1423812.FD20_GL001173"/>
<dbReference type="Proteomes" id="UP000051155">
    <property type="component" value="Unassembled WGS sequence"/>
</dbReference>
<proteinExistence type="predicted"/>
<protein>
    <submittedName>
        <fullName evidence="1">Uncharacterized protein</fullName>
    </submittedName>
</protein>
<accession>A0A0R1PVU3</accession>
<evidence type="ECO:0000313" key="2">
    <source>
        <dbReference type="Proteomes" id="UP000051155"/>
    </source>
</evidence>
<organism evidence="1 2">
    <name type="scientific">Liquorilactobacillus uvarum DSM 19971</name>
    <dbReference type="NCBI Taxonomy" id="1423812"/>
    <lineage>
        <taxon>Bacteria</taxon>
        <taxon>Bacillati</taxon>
        <taxon>Bacillota</taxon>
        <taxon>Bacilli</taxon>
        <taxon>Lactobacillales</taxon>
        <taxon>Lactobacillaceae</taxon>
        <taxon>Liquorilactobacillus</taxon>
    </lineage>
</organism>
<dbReference type="EMBL" id="AZEG01000024">
    <property type="protein sequence ID" value="KRL36630.1"/>
    <property type="molecule type" value="Genomic_DNA"/>
</dbReference>
<dbReference type="AlphaFoldDB" id="A0A0R1PVU3"/>
<name>A0A0R1PVU3_9LACO</name>
<comment type="caution">
    <text evidence="1">The sequence shown here is derived from an EMBL/GenBank/DDBJ whole genome shotgun (WGS) entry which is preliminary data.</text>
</comment>
<reference evidence="1 2" key="1">
    <citation type="journal article" date="2015" name="Genome Announc.">
        <title>Expanding the biotechnology potential of lactobacilli through comparative genomics of 213 strains and associated genera.</title>
        <authorList>
            <person name="Sun Z."/>
            <person name="Harris H.M."/>
            <person name="McCann A."/>
            <person name="Guo C."/>
            <person name="Argimon S."/>
            <person name="Zhang W."/>
            <person name="Yang X."/>
            <person name="Jeffery I.B."/>
            <person name="Cooney J.C."/>
            <person name="Kagawa T.F."/>
            <person name="Liu W."/>
            <person name="Song Y."/>
            <person name="Salvetti E."/>
            <person name="Wrobel A."/>
            <person name="Rasinkangas P."/>
            <person name="Parkhill J."/>
            <person name="Rea M.C."/>
            <person name="O'Sullivan O."/>
            <person name="Ritari J."/>
            <person name="Douillard F.P."/>
            <person name="Paul Ross R."/>
            <person name="Yang R."/>
            <person name="Briner A.E."/>
            <person name="Felis G.E."/>
            <person name="de Vos W.M."/>
            <person name="Barrangou R."/>
            <person name="Klaenhammer T.R."/>
            <person name="Caufield P.W."/>
            <person name="Cui Y."/>
            <person name="Zhang H."/>
            <person name="O'Toole P.W."/>
        </authorList>
    </citation>
    <scope>NUCLEOTIDE SEQUENCE [LARGE SCALE GENOMIC DNA]</scope>
    <source>
        <strain evidence="1 2">DSM 19971</strain>
    </source>
</reference>